<dbReference type="STRING" id="1077974.GOEFS_109_00160"/>
<accession>H0R5C0</accession>
<dbReference type="RefSeq" id="WP_007319606.1">
    <property type="nucleotide sequence ID" value="NZ_BAEH01000109.1"/>
</dbReference>
<keyword evidence="3" id="KW-1185">Reference proteome</keyword>
<sequence length="103" mass="11714">MTKQVIDLTPNVNGVIAFARNMLRTARPGTADERTARKLLAECNVTVADALLTEHRDRAWRGRSGATWSWDENRQRWSEGKLGTDRSPDDSPYVEFVRPREGD</sequence>
<dbReference type="EMBL" id="BAEH01000109">
    <property type="protein sequence ID" value="GAB20271.1"/>
    <property type="molecule type" value="Genomic_DNA"/>
</dbReference>
<reference evidence="2 3" key="1">
    <citation type="submission" date="2011-12" db="EMBL/GenBank/DDBJ databases">
        <title>Whole genome shotgun sequence of Gordonia effusa NBRC 100432.</title>
        <authorList>
            <person name="Yoshida I."/>
            <person name="Takarada H."/>
            <person name="Hosoyama A."/>
            <person name="Tsuchikane K."/>
            <person name="Katsumata H."/>
            <person name="Yamazaki S."/>
            <person name="Fujita N."/>
        </authorList>
    </citation>
    <scope>NUCLEOTIDE SEQUENCE [LARGE SCALE GENOMIC DNA]</scope>
    <source>
        <strain evidence="2 3">NBRC 100432</strain>
    </source>
</reference>
<feature type="region of interest" description="Disordered" evidence="1">
    <location>
        <begin position="74"/>
        <end position="103"/>
    </location>
</feature>
<feature type="compositionally biased region" description="Basic and acidic residues" evidence="1">
    <location>
        <begin position="74"/>
        <end position="89"/>
    </location>
</feature>
<gene>
    <name evidence="2" type="ORF">GOEFS_109_00160</name>
</gene>
<dbReference type="Proteomes" id="UP000035034">
    <property type="component" value="Unassembled WGS sequence"/>
</dbReference>
<organism evidence="2 3">
    <name type="scientific">Gordonia effusa NBRC 100432</name>
    <dbReference type="NCBI Taxonomy" id="1077974"/>
    <lineage>
        <taxon>Bacteria</taxon>
        <taxon>Bacillati</taxon>
        <taxon>Actinomycetota</taxon>
        <taxon>Actinomycetes</taxon>
        <taxon>Mycobacteriales</taxon>
        <taxon>Gordoniaceae</taxon>
        <taxon>Gordonia</taxon>
    </lineage>
</organism>
<evidence type="ECO:0000313" key="2">
    <source>
        <dbReference type="EMBL" id="GAB20271.1"/>
    </source>
</evidence>
<dbReference type="OrthoDB" id="9927022at2"/>
<dbReference type="AlphaFoldDB" id="H0R5C0"/>
<evidence type="ECO:0000313" key="3">
    <source>
        <dbReference type="Proteomes" id="UP000035034"/>
    </source>
</evidence>
<name>H0R5C0_9ACTN</name>
<protein>
    <submittedName>
        <fullName evidence="2">Uncharacterized protein</fullName>
    </submittedName>
</protein>
<proteinExistence type="predicted"/>
<evidence type="ECO:0000256" key="1">
    <source>
        <dbReference type="SAM" id="MobiDB-lite"/>
    </source>
</evidence>
<comment type="caution">
    <text evidence="2">The sequence shown here is derived from an EMBL/GenBank/DDBJ whole genome shotgun (WGS) entry which is preliminary data.</text>
</comment>